<comment type="caution">
    <text evidence="15">The sequence shown here is derived from an EMBL/GenBank/DDBJ whole genome shotgun (WGS) entry which is preliminary data.</text>
</comment>
<evidence type="ECO:0000256" key="7">
    <source>
        <dbReference type="ARBA" id="ARBA00022801"/>
    </source>
</evidence>
<gene>
    <name evidence="14" type="primary">uppP</name>
    <name evidence="15" type="ORF">HNR65_000202</name>
</gene>
<keyword evidence="14" id="KW-0573">Peptidoglycan synthesis</keyword>
<evidence type="ECO:0000256" key="2">
    <source>
        <dbReference type="ARBA" id="ARBA00010621"/>
    </source>
</evidence>
<comment type="subcellular location">
    <subcellularLocation>
        <location evidence="1 14">Cell membrane</location>
        <topology evidence="1 14">Multi-pass membrane protein</topology>
    </subcellularLocation>
</comment>
<dbReference type="Pfam" id="PF02673">
    <property type="entry name" value="BacA"/>
    <property type="match status" value="1"/>
</dbReference>
<keyword evidence="7 14" id="KW-0378">Hydrolase</keyword>
<dbReference type="GO" id="GO:0046677">
    <property type="term" value="P:response to antibiotic"/>
    <property type="evidence" value="ECO:0007669"/>
    <property type="project" value="UniProtKB-UniRule"/>
</dbReference>
<evidence type="ECO:0000256" key="6">
    <source>
        <dbReference type="ARBA" id="ARBA00022692"/>
    </source>
</evidence>
<keyword evidence="14" id="KW-0961">Cell wall biogenesis/degradation</keyword>
<dbReference type="GO" id="GO:0005886">
    <property type="term" value="C:plasma membrane"/>
    <property type="evidence" value="ECO:0007669"/>
    <property type="project" value="UniProtKB-SubCell"/>
</dbReference>
<feature type="transmembrane region" description="Helical" evidence="14">
    <location>
        <begin position="89"/>
        <end position="110"/>
    </location>
</feature>
<dbReference type="GO" id="GO:0009252">
    <property type="term" value="P:peptidoglycan biosynthetic process"/>
    <property type="evidence" value="ECO:0007669"/>
    <property type="project" value="UniProtKB-KW"/>
</dbReference>
<evidence type="ECO:0000256" key="10">
    <source>
        <dbReference type="ARBA" id="ARBA00023251"/>
    </source>
</evidence>
<dbReference type="GO" id="GO:0050380">
    <property type="term" value="F:undecaprenyl-diphosphatase activity"/>
    <property type="evidence" value="ECO:0007669"/>
    <property type="project" value="UniProtKB-UniRule"/>
</dbReference>
<dbReference type="RefSeq" id="WP_181549581.1">
    <property type="nucleotide sequence ID" value="NZ_JACDUS010000001.1"/>
</dbReference>
<dbReference type="PANTHER" id="PTHR30622:SF2">
    <property type="entry name" value="UNDECAPRENYL-DIPHOSPHATASE"/>
    <property type="match status" value="1"/>
</dbReference>
<feature type="transmembrane region" description="Helical" evidence="14">
    <location>
        <begin position="191"/>
        <end position="211"/>
    </location>
</feature>
<accession>A0A7W0C6F5</accession>
<keyword evidence="8 14" id="KW-1133">Transmembrane helix</keyword>
<evidence type="ECO:0000256" key="11">
    <source>
        <dbReference type="ARBA" id="ARBA00032707"/>
    </source>
</evidence>
<dbReference type="PANTHER" id="PTHR30622">
    <property type="entry name" value="UNDECAPRENYL-DIPHOSPHATASE"/>
    <property type="match status" value="1"/>
</dbReference>
<evidence type="ECO:0000256" key="14">
    <source>
        <dbReference type="HAMAP-Rule" id="MF_01006"/>
    </source>
</evidence>
<keyword evidence="14" id="KW-0133">Cell shape</keyword>
<organism evidence="15 16">
    <name type="scientific">Desulfosalsimonas propionicica</name>
    <dbReference type="NCBI Taxonomy" id="332175"/>
    <lineage>
        <taxon>Bacteria</taxon>
        <taxon>Pseudomonadati</taxon>
        <taxon>Thermodesulfobacteriota</taxon>
        <taxon>Desulfobacteria</taxon>
        <taxon>Desulfobacterales</taxon>
        <taxon>Desulfosalsimonadaceae</taxon>
        <taxon>Desulfosalsimonas</taxon>
    </lineage>
</organism>
<sequence>MTFLQAIALGIIQGVTEFLPVSSSGHLVLFQNLLGLKDPELAFDVAVHMGTLAAVCIYFRKDIAAIALQTGKWLFYSQWRSRQPTPSEVCMAGLIFAGSIPTAIIGIGFHGIADTLFSSVLLVGFMLIVMGFWMWFTRCKQQPDLRNSVPGTGDALLIGVAQGMAIIPGISRSGATIAAALYLGIDRTTAARFSFLLSIPAIAGAALLNAIDAPITGTAHLPVILAGTAAAGIMGYAALSLLVYLVKKGKLSFFAPYCWIVGGVIVFLAW</sequence>
<dbReference type="Proteomes" id="UP000525298">
    <property type="component" value="Unassembled WGS sequence"/>
</dbReference>
<evidence type="ECO:0000256" key="3">
    <source>
        <dbReference type="ARBA" id="ARBA00012374"/>
    </source>
</evidence>
<evidence type="ECO:0000256" key="5">
    <source>
        <dbReference type="ARBA" id="ARBA00022475"/>
    </source>
</evidence>
<keyword evidence="10 14" id="KW-0046">Antibiotic resistance</keyword>
<proteinExistence type="inferred from homology"/>
<feature type="transmembrane region" description="Helical" evidence="14">
    <location>
        <begin position="223"/>
        <end position="245"/>
    </location>
</feature>
<keyword evidence="5 14" id="KW-1003">Cell membrane</keyword>
<evidence type="ECO:0000313" key="15">
    <source>
        <dbReference type="EMBL" id="MBA2879895.1"/>
    </source>
</evidence>
<dbReference type="HAMAP" id="MF_01006">
    <property type="entry name" value="Undec_diphosphatase"/>
    <property type="match status" value="1"/>
</dbReference>
<comment type="function">
    <text evidence="14">Catalyzes the dephosphorylation of undecaprenyl diphosphate (UPP). Confers resistance to bacitracin.</text>
</comment>
<comment type="miscellaneous">
    <text evidence="14">Bacitracin is thought to be involved in the inhibition of peptidoglycan synthesis by sequestering undecaprenyl diphosphate, thereby reducing the pool of lipid carrier available.</text>
</comment>
<comment type="catalytic activity">
    <reaction evidence="13 14">
        <text>di-trans,octa-cis-undecaprenyl diphosphate + H2O = di-trans,octa-cis-undecaprenyl phosphate + phosphate + H(+)</text>
        <dbReference type="Rhea" id="RHEA:28094"/>
        <dbReference type="ChEBI" id="CHEBI:15377"/>
        <dbReference type="ChEBI" id="CHEBI:15378"/>
        <dbReference type="ChEBI" id="CHEBI:43474"/>
        <dbReference type="ChEBI" id="CHEBI:58405"/>
        <dbReference type="ChEBI" id="CHEBI:60392"/>
        <dbReference type="EC" id="3.6.1.27"/>
    </reaction>
</comment>
<keyword evidence="6 14" id="KW-0812">Transmembrane</keyword>
<feature type="transmembrane region" description="Helical" evidence="14">
    <location>
        <begin position="116"/>
        <end position="136"/>
    </location>
</feature>
<name>A0A7W0C6F5_9BACT</name>
<evidence type="ECO:0000256" key="12">
    <source>
        <dbReference type="ARBA" id="ARBA00032932"/>
    </source>
</evidence>
<dbReference type="EC" id="3.6.1.27" evidence="3 14"/>
<evidence type="ECO:0000313" key="16">
    <source>
        <dbReference type="Proteomes" id="UP000525298"/>
    </source>
</evidence>
<dbReference type="GO" id="GO:0008360">
    <property type="term" value="P:regulation of cell shape"/>
    <property type="evidence" value="ECO:0007669"/>
    <property type="project" value="UniProtKB-KW"/>
</dbReference>
<dbReference type="EMBL" id="JACDUS010000001">
    <property type="protein sequence ID" value="MBA2879895.1"/>
    <property type="molecule type" value="Genomic_DNA"/>
</dbReference>
<evidence type="ECO:0000256" key="1">
    <source>
        <dbReference type="ARBA" id="ARBA00004651"/>
    </source>
</evidence>
<evidence type="ECO:0000256" key="4">
    <source>
        <dbReference type="ARBA" id="ARBA00021581"/>
    </source>
</evidence>
<evidence type="ECO:0000256" key="8">
    <source>
        <dbReference type="ARBA" id="ARBA00022989"/>
    </source>
</evidence>
<keyword evidence="9 14" id="KW-0472">Membrane</keyword>
<protein>
    <recommendedName>
        <fullName evidence="4 14">Undecaprenyl-diphosphatase</fullName>
        <ecNumber evidence="3 14">3.6.1.27</ecNumber>
    </recommendedName>
    <alternativeName>
        <fullName evidence="12 14">Bacitracin resistance protein</fullName>
    </alternativeName>
    <alternativeName>
        <fullName evidence="11 14">Undecaprenyl pyrophosphate phosphatase</fullName>
    </alternativeName>
</protein>
<dbReference type="GO" id="GO:0071555">
    <property type="term" value="P:cell wall organization"/>
    <property type="evidence" value="ECO:0007669"/>
    <property type="project" value="UniProtKB-KW"/>
</dbReference>
<dbReference type="AlphaFoldDB" id="A0A7W0C6F5"/>
<feature type="transmembrane region" description="Helical" evidence="14">
    <location>
        <begin position="251"/>
        <end position="269"/>
    </location>
</feature>
<evidence type="ECO:0000256" key="13">
    <source>
        <dbReference type="ARBA" id="ARBA00047594"/>
    </source>
</evidence>
<reference evidence="15 16" key="1">
    <citation type="submission" date="2020-07" db="EMBL/GenBank/DDBJ databases">
        <title>Genomic Encyclopedia of Type Strains, Phase IV (KMG-IV): sequencing the most valuable type-strain genomes for metagenomic binning, comparative biology and taxonomic classification.</title>
        <authorList>
            <person name="Goeker M."/>
        </authorList>
    </citation>
    <scope>NUCLEOTIDE SEQUENCE [LARGE SCALE GENOMIC DNA]</scope>
    <source>
        <strain evidence="15 16">DSM 17721</strain>
    </source>
</reference>
<keyword evidence="16" id="KW-1185">Reference proteome</keyword>
<dbReference type="InterPro" id="IPR003824">
    <property type="entry name" value="UppP"/>
</dbReference>
<evidence type="ECO:0000256" key="9">
    <source>
        <dbReference type="ARBA" id="ARBA00023136"/>
    </source>
</evidence>
<comment type="similarity">
    <text evidence="2 14">Belongs to the UppP family.</text>
</comment>